<feature type="chain" id="PRO_5019270001" description="Lipoprotein" evidence="2">
    <location>
        <begin position="28"/>
        <end position="224"/>
    </location>
</feature>
<feature type="signal peptide" evidence="2">
    <location>
        <begin position="1"/>
        <end position="27"/>
    </location>
</feature>
<keyword evidence="2" id="KW-0732">Signal</keyword>
<feature type="compositionally biased region" description="Basic and acidic residues" evidence="1">
    <location>
        <begin position="54"/>
        <end position="86"/>
    </location>
</feature>
<organism evidence="3 4">
    <name type="scientific">Mycoplasmopsis canis</name>
    <dbReference type="NCBI Taxonomy" id="29555"/>
    <lineage>
        <taxon>Bacteria</taxon>
        <taxon>Bacillati</taxon>
        <taxon>Mycoplasmatota</taxon>
        <taxon>Mycoplasmoidales</taxon>
        <taxon>Metamycoplasmataceae</taxon>
        <taxon>Mycoplasmopsis</taxon>
    </lineage>
</organism>
<accession>A0A449AQK1</accession>
<gene>
    <name evidence="3" type="ORF">NCTC10146_00200</name>
</gene>
<feature type="compositionally biased region" description="Basic and acidic residues" evidence="1">
    <location>
        <begin position="31"/>
        <end position="45"/>
    </location>
</feature>
<name>A0A449AQK1_9BACT</name>
<dbReference type="PROSITE" id="PS51257">
    <property type="entry name" value="PROKAR_LIPOPROTEIN"/>
    <property type="match status" value="1"/>
</dbReference>
<dbReference type="Proteomes" id="UP000290495">
    <property type="component" value="Chromosome"/>
</dbReference>
<evidence type="ECO:0000313" key="4">
    <source>
        <dbReference type="Proteomes" id="UP000290495"/>
    </source>
</evidence>
<evidence type="ECO:0008006" key="5">
    <source>
        <dbReference type="Google" id="ProtNLM"/>
    </source>
</evidence>
<proteinExistence type="predicted"/>
<dbReference type="EMBL" id="LR215010">
    <property type="protein sequence ID" value="VEU68747.1"/>
    <property type="molecule type" value="Genomic_DNA"/>
</dbReference>
<dbReference type="AlphaFoldDB" id="A0A449AQK1"/>
<dbReference type="RefSeq" id="WP_004794562.1">
    <property type="nucleotide sequence ID" value="NZ_LR215010.1"/>
</dbReference>
<evidence type="ECO:0000313" key="3">
    <source>
        <dbReference type="EMBL" id="VEU68747.1"/>
    </source>
</evidence>
<protein>
    <recommendedName>
        <fullName evidence="5">Lipoprotein</fullName>
    </recommendedName>
</protein>
<feature type="region of interest" description="Disordered" evidence="1">
    <location>
        <begin position="27"/>
        <end position="86"/>
    </location>
</feature>
<evidence type="ECO:0000256" key="2">
    <source>
        <dbReference type="SAM" id="SignalP"/>
    </source>
</evidence>
<sequence>MKNIKKIMLLGSLLPITFSVSCTTSKATNVNKKEAENKTNEESKDSSIVSNDGSTEKVAKDNKTNETPKEETNNHNIENNEKEVINNEENKVSIDYTKYENAFILSTSEKVGDLFDNQIKVKYKNGLTNNSLKMQIYGLRTDPTKDVRENIYLAVERSYKKGVAKENHAILFIKKEIEPRDLKWTSDEEKHFEATFNSETRILEIQYKVGSQVFTQNIKIENKK</sequence>
<evidence type="ECO:0000256" key="1">
    <source>
        <dbReference type="SAM" id="MobiDB-lite"/>
    </source>
</evidence>
<reference evidence="3 4" key="1">
    <citation type="submission" date="2019-01" db="EMBL/GenBank/DDBJ databases">
        <authorList>
            <consortium name="Pathogen Informatics"/>
        </authorList>
    </citation>
    <scope>NUCLEOTIDE SEQUENCE [LARGE SCALE GENOMIC DNA]</scope>
    <source>
        <strain evidence="3 4">NCTC10146</strain>
    </source>
</reference>